<dbReference type="GO" id="GO:0005524">
    <property type="term" value="F:ATP binding"/>
    <property type="evidence" value="ECO:0007669"/>
    <property type="project" value="InterPro"/>
</dbReference>
<dbReference type="Pfam" id="PF02572">
    <property type="entry name" value="CobA_CobO_BtuR"/>
    <property type="match status" value="1"/>
</dbReference>
<dbReference type="Proteomes" id="UP000005868">
    <property type="component" value="Chromosome"/>
</dbReference>
<name>G7VAA8_THELD</name>
<dbReference type="HOGENOM" id="CLU_088595_2_0_0"/>
<dbReference type="NCBIfam" id="TIGR00708">
    <property type="entry name" value="cobA"/>
    <property type="match status" value="1"/>
</dbReference>
<dbReference type="CDD" id="cd00561">
    <property type="entry name" value="CobA_ACA"/>
    <property type="match status" value="1"/>
</dbReference>
<dbReference type="OrthoDB" id="9810309at2"/>
<keyword evidence="1" id="KW-0808">Transferase</keyword>
<accession>G7VAA8</accession>
<dbReference type="STRING" id="580340.Tlie_1075"/>
<evidence type="ECO:0000313" key="1">
    <source>
        <dbReference type="EMBL" id="AER66808.1"/>
    </source>
</evidence>
<evidence type="ECO:0000313" key="2">
    <source>
        <dbReference type="Proteomes" id="UP000005868"/>
    </source>
</evidence>
<organism evidence="1 2">
    <name type="scientific">Thermovirga lienii (strain ATCC BAA-1197 / DSM 17291 / Cas60314)</name>
    <dbReference type="NCBI Taxonomy" id="580340"/>
    <lineage>
        <taxon>Bacteria</taxon>
        <taxon>Thermotogati</taxon>
        <taxon>Synergistota</taxon>
        <taxon>Synergistia</taxon>
        <taxon>Synergistales</taxon>
        <taxon>Thermovirgaceae</taxon>
        <taxon>Thermovirga</taxon>
    </lineage>
</organism>
<dbReference type="GO" id="GO:0008817">
    <property type="term" value="F:corrinoid adenosyltransferase activity"/>
    <property type="evidence" value="ECO:0007669"/>
    <property type="project" value="UniProtKB-EC"/>
</dbReference>
<dbReference type="PIRSF" id="PIRSF015617">
    <property type="entry name" value="Adensltrnsf_CobA"/>
    <property type="match status" value="1"/>
</dbReference>
<dbReference type="AlphaFoldDB" id="G7VAA8"/>
<dbReference type="InterPro" id="IPR027417">
    <property type="entry name" value="P-loop_NTPase"/>
</dbReference>
<dbReference type="PANTHER" id="PTHR46638:SF1">
    <property type="entry name" value="CORRINOID ADENOSYLTRANSFERASE"/>
    <property type="match status" value="1"/>
</dbReference>
<dbReference type="NCBIfam" id="NF004637">
    <property type="entry name" value="PRK05986.1"/>
    <property type="match status" value="1"/>
</dbReference>
<proteinExistence type="predicted"/>
<protein>
    <submittedName>
        <fullName evidence="1">Cob(I)yrinic acid a,c-diamide adenosyltransferase</fullName>
        <ecNumber evidence="1">2.5.1.17</ecNumber>
    </submittedName>
</protein>
<dbReference type="KEGG" id="tli:Tlie_1075"/>
<reference evidence="1 2" key="2">
    <citation type="journal article" date="2012" name="Stand. Genomic Sci.">
        <title>Genome sequence of the moderately thermophilic, amino-acid-degrading and sulfur-reducing bacterium Thermovirga lienii type strain (Cas60314(T)).</title>
        <authorList>
            <person name="Goker M."/>
            <person name="Saunders E."/>
            <person name="Lapidus A."/>
            <person name="Nolan M."/>
            <person name="Lucas S."/>
            <person name="Hammon N."/>
            <person name="Deshpande S."/>
            <person name="Cheng J.F."/>
            <person name="Han C."/>
            <person name="Tapia R."/>
            <person name="Goodwin L.A."/>
            <person name="Pitluck S."/>
            <person name="Liolios K."/>
            <person name="Mavromatis K."/>
            <person name="Pagani I."/>
            <person name="Ivanova N."/>
            <person name="Mikhailova N."/>
            <person name="Pati A."/>
            <person name="Chen A."/>
            <person name="Palaniappan K."/>
            <person name="Land M."/>
            <person name="Chang Y.J."/>
            <person name="Jeffries C.D."/>
            <person name="Brambilla E.M."/>
            <person name="Rohde M."/>
            <person name="Spring S."/>
            <person name="Detter J.C."/>
            <person name="Woyke T."/>
            <person name="Bristow J."/>
            <person name="Eisen J.A."/>
            <person name="Markowitz V."/>
            <person name="Hugenholtz P."/>
            <person name="Kyrpides N.C."/>
            <person name="Klenk H.P."/>
        </authorList>
    </citation>
    <scope>NUCLEOTIDE SEQUENCE [LARGE SCALE GENOMIC DNA]</scope>
    <source>
        <strain evidence="2">ATCC BAA-1197 / DSM 17291 / Cas60314</strain>
    </source>
</reference>
<dbReference type="SUPFAM" id="SSF52540">
    <property type="entry name" value="P-loop containing nucleoside triphosphate hydrolases"/>
    <property type="match status" value="1"/>
</dbReference>
<gene>
    <name evidence="1" type="ordered locus">Tlie_1075</name>
</gene>
<dbReference type="EC" id="2.5.1.17" evidence="1"/>
<dbReference type="PANTHER" id="PTHR46638">
    <property type="entry name" value="CORRINOID ADENOSYLTRANSFERASE"/>
    <property type="match status" value="1"/>
</dbReference>
<reference evidence="2" key="1">
    <citation type="submission" date="2011-10" db="EMBL/GenBank/DDBJ databases">
        <title>The complete genome of chromosome of Thermovirga lienii DSM 17291.</title>
        <authorList>
            <consortium name="US DOE Joint Genome Institute (JGI-PGF)"/>
            <person name="Lucas S."/>
            <person name="Copeland A."/>
            <person name="Lapidus A."/>
            <person name="Glavina del Rio T."/>
            <person name="Dalin E."/>
            <person name="Tice H."/>
            <person name="Bruce D."/>
            <person name="Goodwin L."/>
            <person name="Pitluck S."/>
            <person name="Peters L."/>
            <person name="Mikhailova N."/>
            <person name="Saunders E."/>
            <person name="Kyrpides N."/>
            <person name="Mavromatis K."/>
            <person name="Ivanova N."/>
            <person name="Last F.I."/>
            <person name="Brettin T."/>
            <person name="Detter J.C."/>
            <person name="Han C."/>
            <person name="Larimer F."/>
            <person name="Land M."/>
            <person name="Hauser L."/>
            <person name="Markowitz V."/>
            <person name="Cheng J.-F."/>
            <person name="Hugenholtz P."/>
            <person name="Woyke T."/>
            <person name="Wu D."/>
            <person name="Spring S."/>
            <person name="Schroeder M."/>
            <person name="Brambilla E.-M."/>
            <person name="Klenk H.-P."/>
            <person name="Eisen J.A."/>
        </authorList>
    </citation>
    <scope>NUCLEOTIDE SEQUENCE [LARGE SCALE GENOMIC DNA]</scope>
    <source>
        <strain evidence="2">ATCC BAA-1197 / DSM 17291 / Cas60314</strain>
    </source>
</reference>
<dbReference type="eggNOG" id="COG2109">
    <property type="taxonomic scope" value="Bacteria"/>
</dbReference>
<dbReference type="GO" id="GO:0009236">
    <property type="term" value="P:cobalamin biosynthetic process"/>
    <property type="evidence" value="ECO:0007669"/>
    <property type="project" value="InterPro"/>
</dbReference>
<dbReference type="Gene3D" id="3.40.50.300">
    <property type="entry name" value="P-loop containing nucleotide triphosphate hydrolases"/>
    <property type="match status" value="1"/>
</dbReference>
<sequence>MAFLEKGLVHVYTGNGKGKTTAALGLAVRAAGHGARIAIIQFMKGWPYYGEIEGLKKFDNITHHLTGRPDFVDPKNPDPADYQGAKEGLALAKEAISSGKYDLVILDEINVVLDFGLLEIKEVLDVVKNRPSSVEIVLTGRYAPKEIIEVADYVTEMVEVKHPYRSGCSSRKCIEY</sequence>
<dbReference type="EMBL" id="CP003096">
    <property type="protein sequence ID" value="AER66808.1"/>
    <property type="molecule type" value="Genomic_DNA"/>
</dbReference>
<dbReference type="InterPro" id="IPR003724">
    <property type="entry name" value="CblAdoTrfase_CobA"/>
</dbReference>
<keyword evidence="2" id="KW-1185">Reference proteome</keyword>